<organism evidence="1 2">
    <name type="scientific">Populus trichocarpa</name>
    <name type="common">Western balsam poplar</name>
    <name type="synonym">Populus balsamifera subsp. trichocarpa</name>
    <dbReference type="NCBI Taxonomy" id="3694"/>
    <lineage>
        <taxon>Eukaryota</taxon>
        <taxon>Viridiplantae</taxon>
        <taxon>Streptophyta</taxon>
        <taxon>Embryophyta</taxon>
        <taxon>Tracheophyta</taxon>
        <taxon>Spermatophyta</taxon>
        <taxon>Magnoliopsida</taxon>
        <taxon>eudicotyledons</taxon>
        <taxon>Gunneridae</taxon>
        <taxon>Pentapetalae</taxon>
        <taxon>rosids</taxon>
        <taxon>fabids</taxon>
        <taxon>Malpighiales</taxon>
        <taxon>Salicaceae</taxon>
        <taxon>Saliceae</taxon>
        <taxon>Populus</taxon>
    </lineage>
</organism>
<proteinExistence type="predicted"/>
<accession>A0ACC0TG26</accession>
<evidence type="ECO:0000313" key="1">
    <source>
        <dbReference type="EMBL" id="KAI9400501.1"/>
    </source>
</evidence>
<name>A0ACC0TG26_POPTR</name>
<sequence>MQRREYRREGGGGIGGDQEMDYSLAALKLLRVQLKDTSETPSQNALTLGGILFQRAWLQVPPLLFLPVLHFTPPPCNSFLLLFSREFWSPTTVTAVSFSMTALVSSSFAFLATSVSVTGTQVRKMVDLSALPDEKQCGILKLWRRTSFSTSP</sequence>
<reference evidence="1 2" key="1">
    <citation type="journal article" date="2006" name="Science">
        <title>The genome of black cottonwood, Populus trichocarpa (Torr. &amp; Gray).</title>
        <authorList>
            <person name="Tuskan G.A."/>
            <person name="Difazio S."/>
            <person name="Jansson S."/>
            <person name="Bohlmann J."/>
            <person name="Grigoriev I."/>
            <person name="Hellsten U."/>
            <person name="Putnam N."/>
            <person name="Ralph S."/>
            <person name="Rombauts S."/>
            <person name="Salamov A."/>
            <person name="Schein J."/>
            <person name="Sterck L."/>
            <person name="Aerts A."/>
            <person name="Bhalerao R.R."/>
            <person name="Bhalerao R.P."/>
            <person name="Blaudez D."/>
            <person name="Boerjan W."/>
            <person name="Brun A."/>
            <person name="Brunner A."/>
            <person name="Busov V."/>
            <person name="Campbell M."/>
            <person name="Carlson J."/>
            <person name="Chalot M."/>
            <person name="Chapman J."/>
            <person name="Chen G.L."/>
            <person name="Cooper D."/>
            <person name="Coutinho P.M."/>
            <person name="Couturier J."/>
            <person name="Covert S."/>
            <person name="Cronk Q."/>
            <person name="Cunningham R."/>
            <person name="Davis J."/>
            <person name="Degroeve S."/>
            <person name="Dejardin A."/>
            <person name="Depamphilis C."/>
            <person name="Detter J."/>
            <person name="Dirks B."/>
            <person name="Dubchak I."/>
            <person name="Duplessis S."/>
            <person name="Ehlting J."/>
            <person name="Ellis B."/>
            <person name="Gendler K."/>
            <person name="Goodstein D."/>
            <person name="Gribskov M."/>
            <person name="Grimwood J."/>
            <person name="Groover A."/>
            <person name="Gunter L."/>
            <person name="Hamberger B."/>
            <person name="Heinze B."/>
            <person name="Helariutta Y."/>
            <person name="Henrissat B."/>
            <person name="Holligan D."/>
            <person name="Holt R."/>
            <person name="Huang W."/>
            <person name="Islam-Faridi N."/>
            <person name="Jones S."/>
            <person name="Jones-Rhoades M."/>
            <person name="Jorgensen R."/>
            <person name="Joshi C."/>
            <person name="Kangasjarvi J."/>
            <person name="Karlsson J."/>
            <person name="Kelleher C."/>
            <person name="Kirkpatrick R."/>
            <person name="Kirst M."/>
            <person name="Kohler A."/>
            <person name="Kalluri U."/>
            <person name="Larimer F."/>
            <person name="Leebens-Mack J."/>
            <person name="Leple J.C."/>
            <person name="Locascio P."/>
            <person name="Lou Y."/>
            <person name="Lucas S."/>
            <person name="Martin F."/>
            <person name="Montanini B."/>
            <person name="Napoli C."/>
            <person name="Nelson D.R."/>
            <person name="Nelson C."/>
            <person name="Nieminen K."/>
            <person name="Nilsson O."/>
            <person name="Pereda V."/>
            <person name="Peter G."/>
            <person name="Philippe R."/>
            <person name="Pilate G."/>
            <person name="Poliakov A."/>
            <person name="Razumovskaya J."/>
            <person name="Richardson P."/>
            <person name="Rinaldi C."/>
            <person name="Ritland K."/>
            <person name="Rouze P."/>
            <person name="Ryaboy D."/>
            <person name="Schmutz J."/>
            <person name="Schrader J."/>
            <person name="Segerman B."/>
            <person name="Shin H."/>
            <person name="Siddiqui A."/>
            <person name="Sterky F."/>
            <person name="Terry A."/>
            <person name="Tsai C.J."/>
            <person name="Uberbacher E."/>
            <person name="Unneberg P."/>
            <person name="Vahala J."/>
            <person name="Wall K."/>
            <person name="Wessler S."/>
            <person name="Yang G."/>
            <person name="Yin T."/>
            <person name="Douglas C."/>
            <person name="Marra M."/>
            <person name="Sandberg G."/>
            <person name="Van de Peer Y."/>
            <person name="Rokhsar D."/>
        </authorList>
    </citation>
    <scope>NUCLEOTIDE SEQUENCE [LARGE SCALE GENOMIC DNA]</scope>
    <source>
        <strain evidence="2">cv. Nisqually</strain>
    </source>
</reference>
<dbReference type="EMBL" id="CM009291">
    <property type="protein sequence ID" value="KAI9400501.1"/>
    <property type="molecule type" value="Genomic_DNA"/>
</dbReference>
<evidence type="ECO:0000313" key="2">
    <source>
        <dbReference type="Proteomes" id="UP000006729"/>
    </source>
</evidence>
<comment type="caution">
    <text evidence="1">The sequence shown here is derived from an EMBL/GenBank/DDBJ whole genome shotgun (WGS) entry which is preliminary data.</text>
</comment>
<gene>
    <name evidence="1" type="ORF">POPTR_002G256001v4</name>
</gene>
<dbReference type="Proteomes" id="UP000006729">
    <property type="component" value="Chromosome 2"/>
</dbReference>
<protein>
    <submittedName>
        <fullName evidence="1">Uncharacterized protein</fullName>
    </submittedName>
</protein>
<keyword evidence="2" id="KW-1185">Reference proteome</keyword>